<keyword evidence="2" id="KW-0238">DNA-binding</keyword>
<keyword evidence="3" id="KW-0175">Coiled coil</keyword>
<reference evidence="6" key="1">
    <citation type="submission" date="2021-09" db="EMBL/GenBank/DDBJ databases">
        <authorList>
            <consortium name="Pathogen Informatics"/>
        </authorList>
    </citation>
    <scope>NUCLEOTIDE SEQUENCE</scope>
</reference>
<sequence length="541" mass="59438">MRRPAKHSAASPLPSTTAASTSKTTNAITKTGYKMAWKNAVLKIEKQKLVESVADNPENRKAGKAAVIDDDSSRAHPSKSSLLSKKKSISKMGKRARTSFFDSPQTKTAKRVKSPIKSDAEISPNSEMNDGEKSNNNAYEVADQNDFAQNSSTSSISSPMVPQSFCKEEGQSGTDEPVSFVNSSISSQLCSCLTVTQPSVDGSNKRVETLNEEAENLLEETEMLECSTTAKSIRELCEEEKHMILADFDAGMLPHEIEEKYGVSKLQIADVLSNRISIFRTNWSDLFTLKRRRTVYVRLNMQMWNFFCQCRDQKIWLNGRQLKEQALKIAHELGLHSFKASEGWLDSFKRRHCIDLKTMTGKPVIYEADPEEANSINDGLEIKISRSTTPSPNLTRDTNSLSAVLDANKFLMDAADAAVLASADGSDSGIVTSPTQATAAIRTTSPLDIQRLLPGPSAMNEQNLLLPTISASEIGASSVQALLETCCYRVNEVEVAQAIDTLRAYIVSNNINLLPVLVELQKSLAIIAAQRKATEKMSSRI</sequence>
<dbReference type="InterPro" id="IPR050863">
    <property type="entry name" value="CenT-Element_Derived"/>
</dbReference>
<evidence type="ECO:0000313" key="6">
    <source>
        <dbReference type="EMBL" id="CAG9539105.1"/>
    </source>
</evidence>
<evidence type="ECO:0000256" key="3">
    <source>
        <dbReference type="SAM" id="Coils"/>
    </source>
</evidence>
<feature type="region of interest" description="Disordered" evidence="4">
    <location>
        <begin position="50"/>
        <end position="136"/>
    </location>
</feature>
<dbReference type="SUPFAM" id="SSF46689">
    <property type="entry name" value="Homeodomain-like"/>
    <property type="match status" value="1"/>
</dbReference>
<evidence type="ECO:0000256" key="4">
    <source>
        <dbReference type="SAM" id="MobiDB-lite"/>
    </source>
</evidence>
<feature type="compositionally biased region" description="Low complexity" evidence="4">
    <location>
        <begin position="8"/>
        <end position="28"/>
    </location>
</feature>
<dbReference type="Pfam" id="PF03221">
    <property type="entry name" value="HTH_Tnp_Tc5"/>
    <property type="match status" value="1"/>
</dbReference>
<accession>A0A8J2MCS8</accession>
<evidence type="ECO:0000256" key="2">
    <source>
        <dbReference type="ARBA" id="ARBA00023125"/>
    </source>
</evidence>
<dbReference type="InterPro" id="IPR006600">
    <property type="entry name" value="HTH_CenpB_DNA-bd_dom"/>
</dbReference>
<gene>
    <name evidence="6" type="ORF">CJOHNSTONI_LOCUS8738</name>
</gene>
<dbReference type="PANTHER" id="PTHR19303">
    <property type="entry name" value="TRANSPOSON"/>
    <property type="match status" value="1"/>
</dbReference>
<comment type="subcellular location">
    <subcellularLocation>
        <location evidence="1">Nucleus</location>
    </subcellularLocation>
</comment>
<dbReference type="InterPro" id="IPR009057">
    <property type="entry name" value="Homeodomain-like_sf"/>
</dbReference>
<evidence type="ECO:0000259" key="5">
    <source>
        <dbReference type="PROSITE" id="PS51253"/>
    </source>
</evidence>
<dbReference type="OrthoDB" id="5875523at2759"/>
<evidence type="ECO:0000256" key="1">
    <source>
        <dbReference type="ARBA" id="ARBA00004123"/>
    </source>
</evidence>
<evidence type="ECO:0000313" key="7">
    <source>
        <dbReference type="Proteomes" id="UP000746747"/>
    </source>
</evidence>
<dbReference type="AlphaFoldDB" id="A0A8J2MCS8"/>
<dbReference type="Gene3D" id="1.10.10.60">
    <property type="entry name" value="Homeodomain-like"/>
    <property type="match status" value="1"/>
</dbReference>
<dbReference type="GO" id="GO:0005634">
    <property type="term" value="C:nucleus"/>
    <property type="evidence" value="ECO:0007669"/>
    <property type="project" value="UniProtKB-SubCell"/>
</dbReference>
<organism evidence="6 7">
    <name type="scientific">Cercopithifilaria johnstoni</name>
    <dbReference type="NCBI Taxonomy" id="2874296"/>
    <lineage>
        <taxon>Eukaryota</taxon>
        <taxon>Metazoa</taxon>
        <taxon>Ecdysozoa</taxon>
        <taxon>Nematoda</taxon>
        <taxon>Chromadorea</taxon>
        <taxon>Rhabditida</taxon>
        <taxon>Spirurina</taxon>
        <taxon>Spiruromorpha</taxon>
        <taxon>Filarioidea</taxon>
        <taxon>Onchocercidae</taxon>
        <taxon>Cercopithifilaria</taxon>
    </lineage>
</organism>
<dbReference type="EMBL" id="CAKAEH010001747">
    <property type="protein sequence ID" value="CAG9539105.1"/>
    <property type="molecule type" value="Genomic_DNA"/>
</dbReference>
<keyword evidence="7" id="KW-1185">Reference proteome</keyword>
<name>A0A8J2MCS8_9BILA</name>
<feature type="domain" description="HTH CENPB-type" evidence="5">
    <location>
        <begin position="287"/>
        <end position="358"/>
    </location>
</feature>
<dbReference type="SMART" id="SM00674">
    <property type="entry name" value="CENPB"/>
    <property type="match status" value="1"/>
</dbReference>
<proteinExistence type="predicted"/>
<dbReference type="GO" id="GO:0003677">
    <property type="term" value="F:DNA binding"/>
    <property type="evidence" value="ECO:0007669"/>
    <property type="project" value="UniProtKB-KW"/>
</dbReference>
<feature type="coiled-coil region" evidence="3">
    <location>
        <begin position="200"/>
        <end position="227"/>
    </location>
</feature>
<comment type="caution">
    <text evidence="6">The sequence shown here is derived from an EMBL/GenBank/DDBJ whole genome shotgun (WGS) entry which is preliminary data.</text>
</comment>
<dbReference type="Proteomes" id="UP000746747">
    <property type="component" value="Unassembled WGS sequence"/>
</dbReference>
<protein>
    <recommendedName>
        <fullName evidence="5">HTH CENPB-type domain-containing protein</fullName>
    </recommendedName>
</protein>
<feature type="region of interest" description="Disordered" evidence="4">
    <location>
        <begin position="1"/>
        <end position="28"/>
    </location>
</feature>
<dbReference type="PROSITE" id="PS51253">
    <property type="entry name" value="HTH_CENPB"/>
    <property type="match status" value="1"/>
</dbReference>
<feature type="region of interest" description="Disordered" evidence="4">
    <location>
        <begin position="148"/>
        <end position="177"/>
    </location>
</feature>
<feature type="compositionally biased region" description="Polar residues" evidence="4">
    <location>
        <begin position="123"/>
        <end position="136"/>
    </location>
</feature>
<feature type="compositionally biased region" description="Basic residues" evidence="4">
    <location>
        <begin position="84"/>
        <end position="97"/>
    </location>
</feature>